<evidence type="ECO:0000313" key="2">
    <source>
        <dbReference type="EMBL" id="TYZ24084.1"/>
    </source>
</evidence>
<accession>A0A5D6WBX1</accession>
<evidence type="ECO:0000313" key="3">
    <source>
        <dbReference type="Proteomes" id="UP000323646"/>
    </source>
</evidence>
<dbReference type="EMBL" id="VTOY01000002">
    <property type="protein sequence ID" value="TYZ24084.1"/>
    <property type="molecule type" value="Genomic_DNA"/>
</dbReference>
<dbReference type="Proteomes" id="UP000323646">
    <property type="component" value="Unassembled WGS sequence"/>
</dbReference>
<keyword evidence="3" id="KW-1185">Reference proteome</keyword>
<reference evidence="2 3" key="1">
    <citation type="submission" date="2019-08" db="EMBL/GenBank/DDBJ databases">
        <title>Selenomonas sp. mPRGC5 and Selenomonas sp. mPRGC8 isolated from ruminal fluid of dairy goat (Capra hircus).</title>
        <authorList>
            <person name="Poothong S."/>
            <person name="Nuengjamnong C."/>
            <person name="Tanasupawat S."/>
        </authorList>
    </citation>
    <scope>NUCLEOTIDE SEQUENCE [LARGE SCALE GENOMIC DNA]</scope>
    <source>
        <strain evidence="3">mPRGC5</strain>
    </source>
</reference>
<sequence length="155" mass="17798">MQIKRFLPLCLLAMLLISSICQAEENMQFVDADGGTGYYVDVNSIAFSEVTETVYPNPIPSADPAKPPVILPPQEETREIITARIAIVKAYTNRRYLQYVKFDPARSEYQVLASKTQQYDTRKQLEKSDTPQMVMKYGPESAYREIVDFIYEQKK</sequence>
<dbReference type="RefSeq" id="WP_149170996.1">
    <property type="nucleotide sequence ID" value="NZ_VTOY01000002.1"/>
</dbReference>
<gene>
    <name evidence="2" type="ORF">FZ040_05030</name>
</gene>
<name>A0A5D6WBX1_9FIRM</name>
<protein>
    <submittedName>
        <fullName evidence="2">Uncharacterized protein</fullName>
    </submittedName>
</protein>
<feature type="signal peptide" evidence="1">
    <location>
        <begin position="1"/>
        <end position="23"/>
    </location>
</feature>
<organism evidence="2 3">
    <name type="scientific">Selenomonas ruminis</name>
    <dbReference type="NCBI Taxonomy" id="2593411"/>
    <lineage>
        <taxon>Bacteria</taxon>
        <taxon>Bacillati</taxon>
        <taxon>Bacillota</taxon>
        <taxon>Negativicutes</taxon>
        <taxon>Selenomonadales</taxon>
        <taxon>Selenomonadaceae</taxon>
        <taxon>Selenomonas</taxon>
    </lineage>
</organism>
<feature type="chain" id="PRO_5022926432" evidence="1">
    <location>
        <begin position="24"/>
        <end position="155"/>
    </location>
</feature>
<dbReference type="OrthoDB" id="1669232at2"/>
<comment type="caution">
    <text evidence="2">The sequence shown here is derived from an EMBL/GenBank/DDBJ whole genome shotgun (WGS) entry which is preliminary data.</text>
</comment>
<dbReference type="AlphaFoldDB" id="A0A5D6WBX1"/>
<keyword evidence="1" id="KW-0732">Signal</keyword>
<evidence type="ECO:0000256" key="1">
    <source>
        <dbReference type="SAM" id="SignalP"/>
    </source>
</evidence>
<proteinExistence type="predicted"/>